<dbReference type="InterPro" id="IPR025412">
    <property type="entry name" value="DUF4304"/>
</dbReference>
<evidence type="ECO:0000313" key="2">
    <source>
        <dbReference type="Proteomes" id="UP000006892"/>
    </source>
</evidence>
<dbReference type="KEGG" id="req:REQ_14290"/>
<protein>
    <recommendedName>
        <fullName evidence="3">DUF4304 domain-containing protein</fullName>
    </recommendedName>
</protein>
<dbReference type="EMBL" id="FN563149">
    <property type="protein sequence ID" value="CBH47510.1"/>
    <property type="molecule type" value="Genomic_DNA"/>
</dbReference>
<gene>
    <name evidence="1" type="ordered locus">REQ_14290</name>
</gene>
<organism evidence="1">
    <name type="scientific">Rhodococcus hoagii (strain 103S)</name>
    <name type="common">Rhodococcus equi</name>
    <dbReference type="NCBI Taxonomy" id="685727"/>
    <lineage>
        <taxon>Bacteria</taxon>
        <taxon>Bacillati</taxon>
        <taxon>Actinomycetota</taxon>
        <taxon>Actinomycetes</taxon>
        <taxon>Mycobacteriales</taxon>
        <taxon>Nocardiaceae</taxon>
        <taxon>Prescottella</taxon>
    </lineage>
</organism>
<dbReference type="AlphaFoldDB" id="A0A3S5Y4P6"/>
<name>A0A3S5Y4P6_RHOH1</name>
<dbReference type="Proteomes" id="UP001154400">
    <property type="component" value="Chromosome"/>
</dbReference>
<evidence type="ECO:0008006" key="3">
    <source>
        <dbReference type="Google" id="ProtNLM"/>
    </source>
</evidence>
<reference evidence="1" key="1">
    <citation type="journal article" date="2010" name="PLoS Genet.">
        <title>The genome of a pathogenic rhodococcus: cooptive virulence underpinned by key gene acquisitions.</title>
        <authorList>
            <person name="Letek M."/>
            <person name="Gonzalez P."/>
            <person name="Macarthur I."/>
            <person name="Rodriguez H."/>
            <person name="Freeman T.C."/>
            <person name="Valero-Rello A."/>
            <person name="Blanco M."/>
            <person name="Buckley T."/>
            <person name="Cherevach I."/>
            <person name="Fahey R."/>
            <person name="Hapeshi A."/>
            <person name="Holdstock J."/>
            <person name="Leadon D."/>
            <person name="Navas J."/>
            <person name="Ocampo A."/>
            <person name="Quail M.A."/>
            <person name="Sanders M."/>
            <person name="Scortti M.M."/>
            <person name="Prescott J.F."/>
            <person name="Fogarty U."/>
            <person name="Meijer W.G."/>
            <person name="Parkhill J."/>
            <person name="Bentley S.D."/>
            <person name="Vazquez-Boland J.A."/>
        </authorList>
    </citation>
    <scope>NUCLEOTIDE SEQUENCE [LARGE SCALE GENOMIC DNA]</scope>
    <source>
        <strain evidence="1 2">103S</strain>
    </source>
</reference>
<accession>A0A3S5Y4P6</accession>
<sequence length="218" mass="23968">MVSEVPEGDAWVWNDGVMISESAERAFSSVVGTGIAPLLKSHGFRKQKLTFTRDRGGLTDVVNLQRSAGNSHESIRFYVNCGVYSAEFARVVGRVPQERPKEVDCQFRRRIEHLAPGIGPHVTVTADTDVSAVAEQIRAALVAALDVLGELDGPDAVARAADSDIDFDVFRYRLASGDVIGAREQFARARTEFGSEERWPRLEAQFRKAEAAYEISAI</sequence>
<dbReference type="Pfam" id="PF14137">
    <property type="entry name" value="DUF4304"/>
    <property type="match status" value="1"/>
</dbReference>
<proteinExistence type="predicted"/>
<evidence type="ECO:0000313" key="1">
    <source>
        <dbReference type="EMBL" id="CBH47510.1"/>
    </source>
</evidence>